<dbReference type="PANTHER" id="PTHR33568">
    <property type="entry name" value="DNA POLYMERASE"/>
    <property type="match status" value="1"/>
</dbReference>
<dbReference type="EMBL" id="CALNXI010002262">
    <property type="protein sequence ID" value="CAH3185510.1"/>
    <property type="molecule type" value="Genomic_DNA"/>
</dbReference>
<protein>
    <submittedName>
        <fullName evidence="2">Uncharacterized protein</fullName>
    </submittedName>
</protein>
<reference evidence="2 3" key="1">
    <citation type="submission" date="2022-05" db="EMBL/GenBank/DDBJ databases">
        <authorList>
            <consortium name="Genoscope - CEA"/>
            <person name="William W."/>
        </authorList>
    </citation>
    <scope>NUCLEOTIDE SEQUENCE [LARGE SCALE GENOMIC DNA]</scope>
</reference>
<dbReference type="Gene3D" id="3.40.960.10">
    <property type="entry name" value="VSR Endonuclease"/>
    <property type="match status" value="1"/>
</dbReference>
<dbReference type="PANTHER" id="PTHR33568:SF3">
    <property type="entry name" value="DNA-DIRECTED DNA POLYMERASE"/>
    <property type="match status" value="1"/>
</dbReference>
<dbReference type="Proteomes" id="UP001159427">
    <property type="component" value="Unassembled WGS sequence"/>
</dbReference>
<keyword evidence="3" id="KW-1185">Reference proteome</keyword>
<feature type="region of interest" description="Disordered" evidence="1">
    <location>
        <begin position="239"/>
        <end position="262"/>
    </location>
</feature>
<gene>
    <name evidence="2" type="ORF">PEVE_00016172</name>
</gene>
<accession>A0ABN8S2R6</accession>
<evidence type="ECO:0000313" key="3">
    <source>
        <dbReference type="Proteomes" id="UP001159427"/>
    </source>
</evidence>
<proteinExistence type="predicted"/>
<name>A0ABN8S2R6_9CNID</name>
<evidence type="ECO:0000256" key="1">
    <source>
        <dbReference type="SAM" id="MobiDB-lite"/>
    </source>
</evidence>
<feature type="compositionally biased region" description="Basic and acidic residues" evidence="1">
    <location>
        <begin position="243"/>
        <end position="258"/>
    </location>
</feature>
<organism evidence="2 3">
    <name type="scientific">Porites evermanni</name>
    <dbReference type="NCBI Taxonomy" id="104178"/>
    <lineage>
        <taxon>Eukaryota</taxon>
        <taxon>Metazoa</taxon>
        <taxon>Cnidaria</taxon>
        <taxon>Anthozoa</taxon>
        <taxon>Hexacorallia</taxon>
        <taxon>Scleractinia</taxon>
        <taxon>Fungiina</taxon>
        <taxon>Poritidae</taxon>
        <taxon>Porites</taxon>
    </lineage>
</organism>
<evidence type="ECO:0000313" key="2">
    <source>
        <dbReference type="EMBL" id="CAH3185510.1"/>
    </source>
</evidence>
<sequence length="276" mass="31484">MGRVRHVRSGCEVQVLTPAKMVSVDGFDQETKTIYEFYGCHFHGCPRCLPRNRDVRRNCHKDRTVNEVYDATEREAAMLRQAGYQVIEKWECDFNQDKKTDPQLKSFLQDLEMDAAWDLGHSGVAKSGRAGISDQKKSTRCGIAAKRTEGLLADYVNTWLKIKQESAGWPDDCRTQEQKDAYNPAYEQKEGITLEHVAKNPGRKTLLGQIRRETKQAANTCHSKRPSVLCYPQRPLLPYRSHPIRDDPSQRGSGKEPEDQCIYSHFDDGPCSSKTF</sequence>
<comment type="caution">
    <text evidence="2">The sequence shown here is derived from an EMBL/GenBank/DDBJ whole genome shotgun (WGS) entry which is preliminary data.</text>
</comment>